<dbReference type="GO" id="GO:0031470">
    <property type="term" value="C:carboxysome"/>
    <property type="evidence" value="ECO:0007669"/>
    <property type="project" value="UniProtKB-ARBA"/>
</dbReference>
<comment type="caution">
    <text evidence="5">The sequence shown here is derived from an EMBL/GenBank/DDBJ whole genome shotgun (WGS) entry which is preliminary data.</text>
</comment>
<dbReference type="InterPro" id="IPR000873">
    <property type="entry name" value="AMP-dep_synth/lig_dom"/>
</dbReference>
<feature type="transmembrane region" description="Helical" evidence="3">
    <location>
        <begin position="642"/>
        <end position="665"/>
    </location>
</feature>
<evidence type="ECO:0000256" key="3">
    <source>
        <dbReference type="SAM" id="Phobius"/>
    </source>
</evidence>
<dbReference type="NCBIfam" id="TIGR01733">
    <property type="entry name" value="AA-adenyl-dom"/>
    <property type="match status" value="1"/>
</dbReference>
<evidence type="ECO:0000313" key="5">
    <source>
        <dbReference type="EMBL" id="PSB58131.1"/>
    </source>
</evidence>
<dbReference type="Gene3D" id="1.10.1200.10">
    <property type="entry name" value="ACP-like"/>
    <property type="match status" value="1"/>
</dbReference>
<dbReference type="Proteomes" id="UP000238937">
    <property type="component" value="Unassembled WGS sequence"/>
</dbReference>
<organism evidence="5 6">
    <name type="scientific">Chamaesiphon polymorphus CCALA 037</name>
    <dbReference type="NCBI Taxonomy" id="2107692"/>
    <lineage>
        <taxon>Bacteria</taxon>
        <taxon>Bacillati</taxon>
        <taxon>Cyanobacteriota</taxon>
        <taxon>Cyanophyceae</taxon>
        <taxon>Gomontiellales</taxon>
        <taxon>Chamaesiphonaceae</taxon>
        <taxon>Chamaesiphon</taxon>
    </lineage>
</organism>
<dbReference type="EMBL" id="PVWO01000047">
    <property type="protein sequence ID" value="PSB58131.1"/>
    <property type="molecule type" value="Genomic_DNA"/>
</dbReference>
<dbReference type="InterPro" id="IPR011004">
    <property type="entry name" value="Trimer_LpxA-like_sf"/>
</dbReference>
<evidence type="ECO:0000259" key="4">
    <source>
        <dbReference type="PROSITE" id="PS50075"/>
    </source>
</evidence>
<dbReference type="FunFam" id="3.40.50.12780:FF:000012">
    <property type="entry name" value="Non-ribosomal peptide synthetase"/>
    <property type="match status" value="1"/>
</dbReference>
<proteinExistence type="predicted"/>
<dbReference type="InterPro" id="IPR036736">
    <property type="entry name" value="ACP-like_sf"/>
</dbReference>
<feature type="domain" description="Carrier" evidence="4">
    <location>
        <begin position="540"/>
        <end position="617"/>
    </location>
</feature>
<dbReference type="InterPro" id="IPR010071">
    <property type="entry name" value="AA_adenyl_dom"/>
</dbReference>
<evidence type="ECO:0000313" key="6">
    <source>
        <dbReference type="Proteomes" id="UP000238937"/>
    </source>
</evidence>
<dbReference type="Gene3D" id="3.30.300.30">
    <property type="match status" value="1"/>
</dbReference>
<feature type="transmembrane region" description="Helical" evidence="3">
    <location>
        <begin position="1192"/>
        <end position="1222"/>
    </location>
</feature>
<dbReference type="Pfam" id="PF13193">
    <property type="entry name" value="AMP-binding_C"/>
    <property type="match status" value="1"/>
</dbReference>
<dbReference type="Pfam" id="PF00501">
    <property type="entry name" value="AMP-binding"/>
    <property type="match status" value="1"/>
</dbReference>
<dbReference type="GO" id="GO:0044550">
    <property type="term" value="P:secondary metabolite biosynthetic process"/>
    <property type="evidence" value="ECO:0007669"/>
    <property type="project" value="TreeGrafter"/>
</dbReference>
<keyword evidence="1" id="KW-0596">Phosphopantetheine</keyword>
<dbReference type="GO" id="GO:0005737">
    <property type="term" value="C:cytoplasm"/>
    <property type="evidence" value="ECO:0007669"/>
    <property type="project" value="TreeGrafter"/>
</dbReference>
<feature type="non-terminal residue" evidence="5">
    <location>
        <position position="1375"/>
    </location>
</feature>
<dbReference type="PROSITE" id="PS50075">
    <property type="entry name" value="CARRIER"/>
    <property type="match status" value="1"/>
</dbReference>
<keyword evidence="2" id="KW-0597">Phosphoprotein</keyword>
<dbReference type="SMART" id="SM00823">
    <property type="entry name" value="PKS_PP"/>
    <property type="match status" value="1"/>
</dbReference>
<accession>A0A2T1GJZ2</accession>
<keyword evidence="3" id="KW-0812">Transmembrane</keyword>
<dbReference type="NCBIfam" id="TIGR02353">
    <property type="entry name" value="NRPS_term_dom"/>
    <property type="match status" value="1"/>
</dbReference>
<sequence>MTSSNRVGDLTIQDQISQNDIVRCLHQLFEAQADRCPSAPAIDNSLGAMQRECGDISTYGEVEAKSNQLAHYLRRRGAICGARIGLLIPRSPELYIAILAILKVGGAYVPLDPEYPADRIDYILSDGGIETIVTIEDLAWEKAIGVVNVICVDTQDEEIALESTQRLDRHLVGTTERDLSYVIYTSGSTGRPKGVEIEHRSSTNYIQVVNESVYLIQPDDRVYQGFSIAFDASVEEVWCTFAAGATLVVGSVEKTRSGADLAVFLTQQQVTVLSCVPTLLAMMEVEVPTIRLLILGGEQCPQELVSRWCNPQRRVLNTYGPTEATVVSTYQECHPDRAITIGKALPTYYVYILDEDLQLCPPGVEGEIHIGGICLARGYVGRPDLTAEKFINLDRYKAIGIIPDRLYKTGDLGSWTDDGEIQFLGRIDGQVKLRGFRIELSEIESVIMQCAGVSAAVVAVKKVAQIDRLIAYLVPKQSLAELDLAEIHETMRSRLPAYMIPTSLEVLVSLPTLPSGKVDRKSLPEPKNIGINFQINNGRKPNNEAESKIAFIWAEVLGINEISIDADFFQELGGHSLLAAIVISKLRENSQFQDLAVLDIYQHPTVAKLATALADRQQHPTSTQHRETCERPTAKARPSGNIWTILGIYVLYFIYSTPIVLPFSVFDTLYDDGWNKYAALALSGVALLLIHPSLLLISIALKWLVIGKYKAGSYPLWGNYYWRFWFMQQVHKLVSTEYLAGSPLLNTYYRLLGAKVDRNIYLGGIELVAADLITIGANTSINDGASLVGYEIVDGRLEIGNVTIGRDCFIGSNTMLGLHTQIAARSRIGDLSYLGNGLTIPTGEVWIGSPAKLDPNTSSQIAESAVLGFALSCRTQTGGFLPFDAPQVEHLFKTDELLTPVPKCGNLLKLGYLVGSIAIWLVPFISAIPGFLLWQQLLKELEIDELLIPSAILGSFSFIGIFCLQVLLYKWMLLGRVKPGNYPVYSSFGLRKWWIDRLMSMSLEMMPTLYSTLYLLPWLRMLGAKIGARTEISTATNITPDLLSIGSESFIADTVSLGAVKVDRGWMELSPTRIGSQTFVGNGALVPAHSTIADNSLIGCLSIPPVSDEPMQPDTAWLGSPAIYIPHREVIDSYEESQTYKPPRHLYAIRLAIEFLRVTLPGSIHFIVLFTLEFGLTVIADANSSWEWDLAIWAGVFLWFPFCYFLFTTLSTFFVIGLKWLVVGRYRSGTIPLWSSFIWRTELITGLYEAIIVPGFLFFLLGTPFAPMLLRLLGMKIGRNVYIETTDFTEFDLITIDDNVILDRDSTLQTHLFEDRVMKLGKLHLYSRAQVGSWGMILYDTVLEPDVLIQPMSLVMKGEKLPPATTWQGIPVSRT</sequence>
<dbReference type="InterPro" id="IPR009081">
    <property type="entry name" value="PP-bd_ACP"/>
</dbReference>
<dbReference type="InterPro" id="IPR020845">
    <property type="entry name" value="AMP-binding_CS"/>
</dbReference>
<dbReference type="PROSITE" id="PS00455">
    <property type="entry name" value="AMP_BINDING"/>
    <property type="match status" value="1"/>
</dbReference>
<dbReference type="SUPFAM" id="SSF56801">
    <property type="entry name" value="Acetyl-CoA synthetase-like"/>
    <property type="match status" value="1"/>
</dbReference>
<dbReference type="Gene3D" id="2.30.38.10">
    <property type="entry name" value="Luciferase, Domain 3"/>
    <property type="match status" value="1"/>
</dbReference>
<feature type="transmembrane region" description="Helical" evidence="3">
    <location>
        <begin position="677"/>
        <end position="701"/>
    </location>
</feature>
<feature type="transmembrane region" description="Helical" evidence="3">
    <location>
        <begin position="1243"/>
        <end position="1270"/>
    </location>
</feature>
<dbReference type="GO" id="GO:0043041">
    <property type="term" value="P:amino acid activation for nonribosomal peptide biosynthetic process"/>
    <property type="evidence" value="ECO:0007669"/>
    <property type="project" value="TreeGrafter"/>
</dbReference>
<evidence type="ECO:0000256" key="1">
    <source>
        <dbReference type="ARBA" id="ARBA00022450"/>
    </source>
</evidence>
<keyword evidence="6" id="KW-1185">Reference proteome</keyword>
<dbReference type="SUPFAM" id="SSF51161">
    <property type="entry name" value="Trimeric LpxA-like enzymes"/>
    <property type="match status" value="3"/>
</dbReference>
<feature type="transmembrane region" description="Helical" evidence="3">
    <location>
        <begin position="946"/>
        <end position="969"/>
    </location>
</feature>
<dbReference type="GO" id="GO:0031177">
    <property type="term" value="F:phosphopantetheine binding"/>
    <property type="evidence" value="ECO:0007669"/>
    <property type="project" value="InterPro"/>
</dbReference>
<dbReference type="FunFam" id="3.40.50.980:FF:000001">
    <property type="entry name" value="Non-ribosomal peptide synthetase"/>
    <property type="match status" value="1"/>
</dbReference>
<dbReference type="Pfam" id="PF00550">
    <property type="entry name" value="PP-binding"/>
    <property type="match status" value="1"/>
</dbReference>
<keyword evidence="3" id="KW-0472">Membrane</keyword>
<dbReference type="InterPro" id="IPR045851">
    <property type="entry name" value="AMP-bd_C_sf"/>
</dbReference>
<dbReference type="PANTHER" id="PTHR45527:SF1">
    <property type="entry name" value="FATTY ACID SYNTHASE"/>
    <property type="match status" value="1"/>
</dbReference>
<evidence type="ECO:0000256" key="2">
    <source>
        <dbReference type="ARBA" id="ARBA00022553"/>
    </source>
</evidence>
<dbReference type="Gene3D" id="3.40.50.980">
    <property type="match status" value="2"/>
</dbReference>
<dbReference type="InterPro" id="IPR020806">
    <property type="entry name" value="PKS_PP-bd"/>
</dbReference>
<gene>
    <name evidence="5" type="ORF">C7B77_05965</name>
</gene>
<feature type="transmembrane region" description="Helical" evidence="3">
    <location>
        <begin position="1158"/>
        <end position="1180"/>
    </location>
</feature>
<dbReference type="CDD" id="cd05930">
    <property type="entry name" value="A_NRPS"/>
    <property type="match status" value="1"/>
</dbReference>
<dbReference type="Gene3D" id="2.160.10.10">
    <property type="entry name" value="Hexapeptide repeat proteins"/>
    <property type="match status" value="3"/>
</dbReference>
<feature type="transmembrane region" description="Helical" evidence="3">
    <location>
        <begin position="910"/>
        <end position="934"/>
    </location>
</feature>
<dbReference type="SUPFAM" id="SSF47336">
    <property type="entry name" value="ACP-like"/>
    <property type="match status" value="1"/>
</dbReference>
<protein>
    <submittedName>
        <fullName evidence="5">Peptide synthetase</fullName>
    </submittedName>
</protein>
<dbReference type="InterPro" id="IPR012728">
    <property type="entry name" value="Pls/PosA_C"/>
</dbReference>
<dbReference type="RefSeq" id="WP_106301457.1">
    <property type="nucleotide sequence ID" value="NZ_PVWO01000047.1"/>
</dbReference>
<keyword evidence="3" id="KW-1133">Transmembrane helix</keyword>
<dbReference type="InterPro" id="IPR025110">
    <property type="entry name" value="AMP-bd_C"/>
</dbReference>
<dbReference type="GO" id="GO:0043886">
    <property type="term" value="F:structural constituent of carboxysome shell"/>
    <property type="evidence" value="ECO:0007669"/>
    <property type="project" value="UniProtKB-ARBA"/>
</dbReference>
<dbReference type="PANTHER" id="PTHR45527">
    <property type="entry name" value="NONRIBOSOMAL PEPTIDE SYNTHETASE"/>
    <property type="match status" value="1"/>
</dbReference>
<reference evidence="5 6" key="1">
    <citation type="submission" date="2018-03" db="EMBL/GenBank/DDBJ databases">
        <title>The ancient ancestry and fast evolution of plastids.</title>
        <authorList>
            <person name="Moore K.R."/>
            <person name="Magnabosco C."/>
            <person name="Momper L."/>
            <person name="Gold D.A."/>
            <person name="Bosak T."/>
            <person name="Fournier G.P."/>
        </authorList>
    </citation>
    <scope>NUCLEOTIDE SEQUENCE [LARGE SCALE GENOMIC DNA]</scope>
    <source>
        <strain evidence="5 6">CCALA 037</strain>
    </source>
</reference>
<dbReference type="OrthoDB" id="9765680at2"/>
<name>A0A2T1GJZ2_9CYAN</name>